<dbReference type="EC" id="3.1.1.-" evidence="3"/>
<keyword evidence="2 3" id="KW-0378">Hydrolase</keyword>
<dbReference type="InterPro" id="IPR029058">
    <property type="entry name" value="AB_hydrolase_fold"/>
</dbReference>
<dbReference type="InterPro" id="IPR050309">
    <property type="entry name" value="Type-B_Carboxylest/Lipase"/>
</dbReference>
<dbReference type="PANTHER" id="PTHR11559">
    <property type="entry name" value="CARBOXYLESTERASE"/>
    <property type="match status" value="1"/>
</dbReference>
<evidence type="ECO:0000259" key="5">
    <source>
        <dbReference type="Pfam" id="PF00135"/>
    </source>
</evidence>
<dbReference type="STRING" id="139420.A0A371CRE6"/>
<dbReference type="EMBL" id="KZ857476">
    <property type="protein sequence ID" value="RDX42817.1"/>
    <property type="molecule type" value="Genomic_DNA"/>
</dbReference>
<gene>
    <name evidence="6" type="ORF">OH76DRAFT_1263917</name>
</gene>
<organism evidence="6 7">
    <name type="scientific">Lentinus brumalis</name>
    <dbReference type="NCBI Taxonomy" id="2498619"/>
    <lineage>
        <taxon>Eukaryota</taxon>
        <taxon>Fungi</taxon>
        <taxon>Dikarya</taxon>
        <taxon>Basidiomycota</taxon>
        <taxon>Agaricomycotina</taxon>
        <taxon>Agaricomycetes</taxon>
        <taxon>Polyporales</taxon>
        <taxon>Polyporaceae</taxon>
        <taxon>Lentinus</taxon>
    </lineage>
</organism>
<protein>
    <recommendedName>
        <fullName evidence="3">Carboxylic ester hydrolase</fullName>
        <ecNumber evidence="3">3.1.1.-</ecNumber>
    </recommendedName>
</protein>
<dbReference type="OrthoDB" id="408631at2759"/>
<dbReference type="Proteomes" id="UP000256964">
    <property type="component" value="Unassembled WGS sequence"/>
</dbReference>
<reference evidence="6 7" key="1">
    <citation type="journal article" date="2018" name="Biotechnol. Biofuels">
        <title>Integrative visual omics of the white-rot fungus Polyporus brumalis exposes the biotechnological potential of its oxidative enzymes for delignifying raw plant biomass.</title>
        <authorList>
            <person name="Miyauchi S."/>
            <person name="Rancon A."/>
            <person name="Drula E."/>
            <person name="Hage H."/>
            <person name="Chaduli D."/>
            <person name="Favel A."/>
            <person name="Grisel S."/>
            <person name="Henrissat B."/>
            <person name="Herpoel-Gimbert I."/>
            <person name="Ruiz-Duenas F.J."/>
            <person name="Chevret D."/>
            <person name="Hainaut M."/>
            <person name="Lin J."/>
            <person name="Wang M."/>
            <person name="Pangilinan J."/>
            <person name="Lipzen A."/>
            <person name="Lesage-Meessen L."/>
            <person name="Navarro D."/>
            <person name="Riley R."/>
            <person name="Grigoriev I.V."/>
            <person name="Zhou S."/>
            <person name="Raouche S."/>
            <person name="Rosso M.N."/>
        </authorList>
    </citation>
    <scope>NUCLEOTIDE SEQUENCE [LARGE SCALE GENOMIC DNA]</scope>
    <source>
        <strain evidence="6 7">BRFM 1820</strain>
    </source>
</reference>
<proteinExistence type="inferred from homology"/>
<evidence type="ECO:0000256" key="4">
    <source>
        <dbReference type="SAM" id="MobiDB-lite"/>
    </source>
</evidence>
<dbReference type="AlphaFoldDB" id="A0A371CRE6"/>
<evidence type="ECO:0000313" key="6">
    <source>
        <dbReference type="EMBL" id="RDX42817.1"/>
    </source>
</evidence>
<sequence>MLLSSTGLLMLLHSWFLPGTRAFSTSSSSLSDTRASCAPQSRNRARQGARLGRELPGDSVRTASVSFTRCILGTLRYRLSACSVGNLQLRLPRAIDSYHGTVDAASFGNQCIQQGGSLPSNLPSDVLEATVPYFGRFAADPSVPQSEDCLNLNIIRPANIPADAQLPILFWIYGGFFAVRSNTTPLHNGTAIVQRSIHLGQPVIYVAVNYRVNVFGFLGGAEVEKAGIGNLGLQDQRTALHWVQKHISSFGGDPNKVMIWGESAGLMSVFFHQRLDTLTDTISSWHSGQTT</sequence>
<name>A0A371CRE6_9APHY</name>
<feature type="region of interest" description="Disordered" evidence="4">
    <location>
        <begin position="23"/>
        <end position="54"/>
    </location>
</feature>
<feature type="signal peptide" evidence="3">
    <location>
        <begin position="1"/>
        <end position="22"/>
    </location>
</feature>
<feature type="compositionally biased region" description="Low complexity" evidence="4">
    <location>
        <begin position="23"/>
        <end position="38"/>
    </location>
</feature>
<dbReference type="Pfam" id="PF00135">
    <property type="entry name" value="COesterase"/>
    <property type="match status" value="1"/>
</dbReference>
<evidence type="ECO:0000313" key="7">
    <source>
        <dbReference type="Proteomes" id="UP000256964"/>
    </source>
</evidence>
<comment type="similarity">
    <text evidence="1 3">Belongs to the type-B carboxylesterase/lipase family.</text>
</comment>
<dbReference type="PROSITE" id="PS00122">
    <property type="entry name" value="CARBOXYLESTERASE_B_1"/>
    <property type="match status" value="1"/>
</dbReference>
<evidence type="ECO:0000256" key="1">
    <source>
        <dbReference type="ARBA" id="ARBA00005964"/>
    </source>
</evidence>
<feature type="chain" id="PRO_5016485721" description="Carboxylic ester hydrolase" evidence="3">
    <location>
        <begin position="23"/>
        <end position="291"/>
    </location>
</feature>
<dbReference type="InterPro" id="IPR019826">
    <property type="entry name" value="Carboxylesterase_B_AS"/>
</dbReference>
<dbReference type="InterPro" id="IPR002018">
    <property type="entry name" value="CarbesteraseB"/>
</dbReference>
<accession>A0A371CRE6</accession>
<dbReference type="SUPFAM" id="SSF53474">
    <property type="entry name" value="alpha/beta-Hydrolases"/>
    <property type="match status" value="1"/>
</dbReference>
<dbReference type="GO" id="GO:0016787">
    <property type="term" value="F:hydrolase activity"/>
    <property type="evidence" value="ECO:0007669"/>
    <property type="project" value="UniProtKB-KW"/>
</dbReference>
<dbReference type="Gene3D" id="3.40.50.1820">
    <property type="entry name" value="alpha/beta hydrolase"/>
    <property type="match status" value="1"/>
</dbReference>
<evidence type="ECO:0000256" key="2">
    <source>
        <dbReference type="ARBA" id="ARBA00022801"/>
    </source>
</evidence>
<feature type="domain" description="Carboxylesterase type B" evidence="5">
    <location>
        <begin position="83"/>
        <end position="272"/>
    </location>
</feature>
<keyword evidence="3" id="KW-0732">Signal</keyword>
<keyword evidence="7" id="KW-1185">Reference proteome</keyword>
<evidence type="ECO:0000256" key="3">
    <source>
        <dbReference type="RuleBase" id="RU361235"/>
    </source>
</evidence>